<gene>
    <name evidence="1" type="ORF">FRX31_020387</name>
</gene>
<accession>A0A7J6VZQ4</accession>
<dbReference type="EMBL" id="JABWDY010024707">
    <property type="protein sequence ID" value="KAF5190028.1"/>
    <property type="molecule type" value="Genomic_DNA"/>
</dbReference>
<organism evidence="1 2">
    <name type="scientific">Thalictrum thalictroides</name>
    <name type="common">Rue-anemone</name>
    <name type="synonym">Anemone thalictroides</name>
    <dbReference type="NCBI Taxonomy" id="46969"/>
    <lineage>
        <taxon>Eukaryota</taxon>
        <taxon>Viridiplantae</taxon>
        <taxon>Streptophyta</taxon>
        <taxon>Embryophyta</taxon>
        <taxon>Tracheophyta</taxon>
        <taxon>Spermatophyta</taxon>
        <taxon>Magnoliopsida</taxon>
        <taxon>Ranunculales</taxon>
        <taxon>Ranunculaceae</taxon>
        <taxon>Thalictroideae</taxon>
        <taxon>Thalictrum</taxon>
    </lineage>
</organism>
<name>A0A7J6VZQ4_THATH</name>
<proteinExistence type="predicted"/>
<dbReference type="AlphaFoldDB" id="A0A7J6VZQ4"/>
<evidence type="ECO:0000313" key="2">
    <source>
        <dbReference type="Proteomes" id="UP000554482"/>
    </source>
</evidence>
<dbReference type="Proteomes" id="UP000554482">
    <property type="component" value="Unassembled WGS sequence"/>
</dbReference>
<protein>
    <submittedName>
        <fullName evidence="1">Uncharacterized protein</fullName>
    </submittedName>
</protein>
<reference evidence="1 2" key="1">
    <citation type="submission" date="2020-06" db="EMBL/GenBank/DDBJ databases">
        <title>Transcriptomic and genomic resources for Thalictrum thalictroides and T. hernandezii: Facilitating candidate gene discovery in an emerging model plant lineage.</title>
        <authorList>
            <person name="Arias T."/>
            <person name="Riano-Pachon D.M."/>
            <person name="Di Stilio V.S."/>
        </authorList>
    </citation>
    <scope>NUCLEOTIDE SEQUENCE [LARGE SCALE GENOMIC DNA]</scope>
    <source>
        <strain evidence="2">cv. WT478/WT964</strain>
        <tissue evidence="1">Leaves</tissue>
    </source>
</reference>
<sequence>MLQKLLLQFVKNMLLHRSAENAQKVLAAKGPEEVHVVRYIMSVKEALEFRSSHRRFFVVRIDTVTKVCSAVSADLHITFVVTFLQDVADVLLGGEHAESHCFVDSAKLEFFYNADLVLEELLKFLEDCMGKKCCKSLK</sequence>
<keyword evidence="2" id="KW-1185">Reference proteome</keyword>
<comment type="caution">
    <text evidence="1">The sequence shown here is derived from an EMBL/GenBank/DDBJ whole genome shotgun (WGS) entry which is preliminary data.</text>
</comment>
<evidence type="ECO:0000313" key="1">
    <source>
        <dbReference type="EMBL" id="KAF5190028.1"/>
    </source>
</evidence>